<dbReference type="PROSITE" id="PS50302">
    <property type="entry name" value="PUM"/>
    <property type="match status" value="2"/>
</dbReference>
<proteinExistence type="predicted"/>
<dbReference type="Proteomes" id="UP001648503">
    <property type="component" value="Unassembled WGS sequence"/>
</dbReference>
<feature type="compositionally biased region" description="Low complexity" evidence="4">
    <location>
        <begin position="1286"/>
        <end position="1296"/>
    </location>
</feature>
<gene>
    <name evidence="7" type="ORF">BASA50_005724</name>
</gene>
<accession>A0ABQ8FBU4</accession>
<dbReference type="CDD" id="cd00590">
    <property type="entry name" value="RRM_SF"/>
    <property type="match status" value="1"/>
</dbReference>
<dbReference type="Pfam" id="PF22493">
    <property type="entry name" value="PUF_NOP9"/>
    <property type="match status" value="1"/>
</dbReference>
<dbReference type="InterPro" id="IPR000504">
    <property type="entry name" value="RRM_dom"/>
</dbReference>
<feature type="region of interest" description="Disordered" evidence="4">
    <location>
        <begin position="413"/>
        <end position="433"/>
    </location>
</feature>
<feature type="compositionally biased region" description="Low complexity" evidence="4">
    <location>
        <begin position="35"/>
        <end position="55"/>
    </location>
</feature>
<feature type="region of interest" description="Disordered" evidence="4">
    <location>
        <begin position="316"/>
        <end position="396"/>
    </location>
</feature>
<dbReference type="EMBL" id="JAFCIX010000298">
    <property type="protein sequence ID" value="KAH6595514.1"/>
    <property type="molecule type" value="Genomic_DNA"/>
</dbReference>
<evidence type="ECO:0000256" key="1">
    <source>
        <dbReference type="ARBA" id="ARBA00022737"/>
    </source>
</evidence>
<keyword evidence="8" id="KW-1185">Reference proteome</keyword>
<feature type="domain" description="RRM" evidence="5">
    <location>
        <begin position="669"/>
        <end position="741"/>
    </location>
</feature>
<feature type="repeat" description="Pumilio" evidence="3">
    <location>
        <begin position="924"/>
        <end position="960"/>
    </location>
</feature>
<dbReference type="PROSITE" id="PS50303">
    <property type="entry name" value="PUM_HD"/>
    <property type="match status" value="1"/>
</dbReference>
<dbReference type="InterPro" id="IPR035979">
    <property type="entry name" value="RBD_domain_sf"/>
</dbReference>
<feature type="repeat" description="Pumilio" evidence="3">
    <location>
        <begin position="888"/>
        <end position="923"/>
    </location>
</feature>
<feature type="compositionally biased region" description="Low complexity" evidence="4">
    <location>
        <begin position="798"/>
        <end position="811"/>
    </location>
</feature>
<dbReference type="SMART" id="SM00025">
    <property type="entry name" value="Pumilio"/>
    <property type="match status" value="5"/>
</dbReference>
<evidence type="ECO:0000256" key="4">
    <source>
        <dbReference type="SAM" id="MobiDB-lite"/>
    </source>
</evidence>
<evidence type="ECO:0000256" key="2">
    <source>
        <dbReference type="PROSITE-ProRule" id="PRU00176"/>
    </source>
</evidence>
<evidence type="ECO:0000256" key="3">
    <source>
        <dbReference type="PROSITE-ProRule" id="PRU00317"/>
    </source>
</evidence>
<feature type="region of interest" description="Disordered" evidence="4">
    <location>
        <begin position="765"/>
        <end position="817"/>
    </location>
</feature>
<dbReference type="PANTHER" id="PTHR47093">
    <property type="entry name" value="PROTEIN JSN1-RELATED"/>
    <property type="match status" value="1"/>
</dbReference>
<dbReference type="SUPFAM" id="SSF48371">
    <property type="entry name" value="ARM repeat"/>
    <property type="match status" value="1"/>
</dbReference>
<comment type="caution">
    <text evidence="7">The sequence shown here is derived from an EMBL/GenBank/DDBJ whole genome shotgun (WGS) entry which is preliminary data.</text>
</comment>
<dbReference type="InterPro" id="IPR033133">
    <property type="entry name" value="PUM-HD"/>
</dbReference>
<feature type="domain" description="PUM-HD" evidence="6">
    <location>
        <begin position="821"/>
        <end position="1179"/>
    </location>
</feature>
<evidence type="ECO:0000259" key="6">
    <source>
        <dbReference type="PROSITE" id="PS50303"/>
    </source>
</evidence>
<organism evidence="7 8">
    <name type="scientific">Batrachochytrium salamandrivorans</name>
    <dbReference type="NCBI Taxonomy" id="1357716"/>
    <lineage>
        <taxon>Eukaryota</taxon>
        <taxon>Fungi</taxon>
        <taxon>Fungi incertae sedis</taxon>
        <taxon>Chytridiomycota</taxon>
        <taxon>Chytridiomycota incertae sedis</taxon>
        <taxon>Chytridiomycetes</taxon>
        <taxon>Rhizophydiales</taxon>
        <taxon>Rhizophydiales incertae sedis</taxon>
        <taxon>Batrachochytrium</taxon>
    </lineage>
</organism>
<feature type="compositionally biased region" description="Low complexity" evidence="4">
    <location>
        <begin position="413"/>
        <end position="422"/>
    </location>
</feature>
<keyword evidence="2" id="KW-0694">RNA-binding</keyword>
<dbReference type="Pfam" id="PF00076">
    <property type="entry name" value="RRM_1"/>
    <property type="match status" value="2"/>
</dbReference>
<feature type="region of interest" description="Disordered" evidence="4">
    <location>
        <begin position="1268"/>
        <end position="1299"/>
    </location>
</feature>
<evidence type="ECO:0000313" key="8">
    <source>
        <dbReference type="Proteomes" id="UP001648503"/>
    </source>
</evidence>
<dbReference type="PROSITE" id="PS50102">
    <property type="entry name" value="RRM"/>
    <property type="match status" value="2"/>
</dbReference>
<evidence type="ECO:0000259" key="5">
    <source>
        <dbReference type="PROSITE" id="PS50102"/>
    </source>
</evidence>
<feature type="domain" description="RRM" evidence="5">
    <location>
        <begin position="584"/>
        <end position="656"/>
    </location>
</feature>
<dbReference type="SMART" id="SM00360">
    <property type="entry name" value="RRM"/>
    <property type="match status" value="2"/>
</dbReference>
<name>A0ABQ8FBU4_9FUNG</name>
<feature type="region of interest" description="Disordered" evidence="4">
    <location>
        <begin position="1337"/>
        <end position="1381"/>
    </location>
</feature>
<keyword evidence="1" id="KW-0677">Repeat</keyword>
<feature type="compositionally biased region" description="Low complexity" evidence="4">
    <location>
        <begin position="765"/>
        <end position="785"/>
    </location>
</feature>
<evidence type="ECO:0000313" key="7">
    <source>
        <dbReference type="EMBL" id="KAH6595514.1"/>
    </source>
</evidence>
<dbReference type="InterPro" id="IPR016024">
    <property type="entry name" value="ARM-type_fold"/>
</dbReference>
<protein>
    <recommendedName>
        <fullName evidence="9">PUM-HD domain-containing protein</fullName>
    </recommendedName>
</protein>
<dbReference type="Gene3D" id="1.25.10.10">
    <property type="entry name" value="Leucine-rich Repeat Variant"/>
    <property type="match status" value="1"/>
</dbReference>
<dbReference type="InterPro" id="IPR011989">
    <property type="entry name" value="ARM-like"/>
</dbReference>
<reference evidence="7 8" key="1">
    <citation type="submission" date="2021-02" db="EMBL/GenBank/DDBJ databases">
        <title>Variation within the Batrachochytrium salamandrivorans European outbreak.</title>
        <authorList>
            <person name="Kelly M."/>
            <person name="Pasmans F."/>
            <person name="Shea T.P."/>
            <person name="Munoz J.F."/>
            <person name="Carranza S."/>
            <person name="Cuomo C.A."/>
            <person name="Martel A."/>
        </authorList>
    </citation>
    <scope>NUCLEOTIDE SEQUENCE [LARGE SCALE GENOMIC DNA]</scope>
    <source>
        <strain evidence="7 8">AMFP18/2</strain>
    </source>
</reference>
<feature type="region of interest" description="Disordered" evidence="4">
    <location>
        <begin position="33"/>
        <end position="55"/>
    </location>
</feature>
<dbReference type="InterPro" id="IPR052645">
    <property type="entry name" value="Pumilio_domain_protein"/>
</dbReference>
<feature type="compositionally biased region" description="Low complexity" evidence="4">
    <location>
        <begin position="319"/>
        <end position="347"/>
    </location>
</feature>
<dbReference type="SUPFAM" id="SSF54928">
    <property type="entry name" value="RNA-binding domain, RBD"/>
    <property type="match status" value="2"/>
</dbReference>
<feature type="compositionally biased region" description="Polar residues" evidence="4">
    <location>
        <begin position="354"/>
        <end position="396"/>
    </location>
</feature>
<dbReference type="InterPro" id="IPR012677">
    <property type="entry name" value="Nucleotide-bd_a/b_plait_sf"/>
</dbReference>
<dbReference type="PANTHER" id="PTHR47093:SF1">
    <property type="entry name" value="PROTEIN JSN1-RELATED"/>
    <property type="match status" value="1"/>
</dbReference>
<dbReference type="Gene3D" id="3.30.70.330">
    <property type="match status" value="2"/>
</dbReference>
<dbReference type="InterPro" id="IPR001313">
    <property type="entry name" value="Pumilio_RNA-bd_rpt"/>
</dbReference>
<sequence length="1381" mass="149574">MVSATARASSSLQALVTSNNLCNDLSGVTCSSPVTAGTPTNPTTTTTSTTANPTPGLLLPIGRRHTLHSSLMTGLSPIAAPGISRPILSGSKTIVSSVLVDSHLVSIPSAPAATAPLVIPSTMASATSETPTASSLGALDTRLSLSPPPIRRSRAETFSAYSFRTPSVMDSPFSPSTPAGSHSLVLPPVLPSALTFGGSSPKANGILGLTSSRASANLDHLHKLQQLEQRLLPHQRRGRHRTGSLSIPLHGISDAFETALFSSTWEPSLAVPSSINESVSSQPHRSADVMDDFEGSTALVRTLDYLGLDDVSEQERDAAANTTNNTIGTTIGTATGTTTPPAAGVTTKVGQGVDSGSSLGQSIALSLASQRQQQTSHASIPQSPITTSRQPSIQSQAEVEKLFWDSSFPSVASMSSMSSAPPHQRGRSVSFMSGQHSSRFLRDLPSMASLTLDQSPYPSQFTPTRPRSSTIAYIESDGDSTPNPFSYGMHPLGTLSTPSISTSDYLCDASSNFDILSQSQSQTRPLYASHTMDSLGTTMRDFSERSSLHLDPCSDPFTSPQGDVFAAQEVNSDDFYQEMHLPSRSLWVGNIDALLSSTDLHAIFAPFGFIESIRMLPEKECAFINFVSMEDAVHARQKMHGGRIRNNIVRVGFGKSDSGTEVHGTQPTKSIWIGNISPTTNPADLESIFSRFGQVESARVLTHKNCGFVNFVRLQDALRARDDMNNADIGGFVVKIGFAKVPGKTDAIAGISSTNGTGSATIAASSSGILPSMPNSSQSPNSSSPTALRHSLSPLLGSNPTLVTSSPLPSSKNRSPILKPVEESPLQEEQSLIDQMPSTVPDIAYASTIPRLPEANPQHAIDPSRLRDIRKRLDGMMTPRDIDAIYQETIGDAAQLCSDYIGNIVIQKVVEKCLESQRQHLVEMVAPHLPALGVHKNGTWAVQKIIDRAKTHSEITAIVDAIRPFTPPLLLDQFGNYVVQCCLRLGPQYNQFIFDSLYTKCLELGQGRYGARGMRACLESSHTTKDQQKLLQIAVTRHASQLSMNSNGAILLTWLMDVCPFPGRYRALIDTVASRIDILATHKLASVCVLKLVIQQVELDARERTLNEIFYNDTHLDAILTDHAHGAVLLQKILSSACASIEERIRLAECTRKAFARSSFNTEGHPTYRRLMDELAAIDLLQNSPTSTSVEPHNMTLRLSMFSTGMDHSVPALATTPTFQRTAAGFVTTDEQVHLPQSTMGEEVICSEPGDYHNNNGTLALTEEAFPSPQLTPHMPFSSHSPVLGQQQQQQQQQQQYHSMYEPQYDPVQHLSSMYVYPYAYPPQYPSQQQFQQLQQFQQHQRGMQYQPSQELQEHQPSYMDHRYNQPSAAPSGHPPYGSGS</sequence>
<feature type="compositionally biased region" description="Low complexity" evidence="4">
    <location>
        <begin position="1337"/>
        <end position="1347"/>
    </location>
</feature>
<evidence type="ECO:0008006" key="9">
    <source>
        <dbReference type="Google" id="ProtNLM"/>
    </source>
</evidence>